<dbReference type="InterPro" id="IPR002528">
    <property type="entry name" value="MATE_fam"/>
</dbReference>
<keyword evidence="4" id="KW-1003">Cell membrane</keyword>
<evidence type="ECO:0000256" key="6">
    <source>
        <dbReference type="ARBA" id="ARBA00022989"/>
    </source>
</evidence>
<evidence type="ECO:0000256" key="10">
    <source>
        <dbReference type="SAM" id="Phobius"/>
    </source>
</evidence>
<name>A0A8T3VM92_9EURY</name>
<dbReference type="RefSeq" id="WP_303736975.1">
    <property type="nucleotide sequence ID" value="NZ_SUTE01000044.1"/>
</dbReference>
<proteinExistence type="predicted"/>
<evidence type="ECO:0000313" key="12">
    <source>
        <dbReference type="Proteomes" id="UP000762703"/>
    </source>
</evidence>
<evidence type="ECO:0000256" key="8">
    <source>
        <dbReference type="ARBA" id="ARBA00023136"/>
    </source>
</evidence>
<dbReference type="GO" id="GO:0006811">
    <property type="term" value="P:monoatomic ion transport"/>
    <property type="evidence" value="ECO:0007669"/>
    <property type="project" value="UniProtKB-KW"/>
</dbReference>
<evidence type="ECO:0000256" key="9">
    <source>
        <dbReference type="ARBA" id="ARBA00031636"/>
    </source>
</evidence>
<comment type="caution">
    <text evidence="11">The sequence shown here is derived from an EMBL/GenBank/DDBJ whole genome shotgun (WGS) entry which is preliminary data.</text>
</comment>
<feature type="transmembrane region" description="Helical" evidence="10">
    <location>
        <begin position="21"/>
        <end position="38"/>
    </location>
</feature>
<dbReference type="CDD" id="cd13147">
    <property type="entry name" value="MATE_MJ0709_like"/>
    <property type="match status" value="1"/>
</dbReference>
<feature type="transmembrane region" description="Helical" evidence="10">
    <location>
        <begin position="319"/>
        <end position="342"/>
    </location>
</feature>
<keyword evidence="2" id="KW-0813">Transport</keyword>
<feature type="transmembrane region" description="Helical" evidence="10">
    <location>
        <begin position="129"/>
        <end position="149"/>
    </location>
</feature>
<dbReference type="GO" id="GO:0015297">
    <property type="term" value="F:antiporter activity"/>
    <property type="evidence" value="ECO:0007669"/>
    <property type="project" value="UniProtKB-KW"/>
</dbReference>
<feature type="transmembrane region" description="Helical" evidence="10">
    <location>
        <begin position="362"/>
        <end position="383"/>
    </location>
</feature>
<evidence type="ECO:0000256" key="4">
    <source>
        <dbReference type="ARBA" id="ARBA00022475"/>
    </source>
</evidence>
<gene>
    <name evidence="11" type="ORF">E7Z73_06245</name>
</gene>
<dbReference type="EMBL" id="SUTE01000044">
    <property type="protein sequence ID" value="MBE6505324.1"/>
    <property type="molecule type" value="Genomic_DNA"/>
</dbReference>
<feature type="transmembrane region" description="Helical" evidence="10">
    <location>
        <begin position="50"/>
        <end position="73"/>
    </location>
</feature>
<dbReference type="Pfam" id="PF01554">
    <property type="entry name" value="MatE"/>
    <property type="match status" value="2"/>
</dbReference>
<feature type="transmembrane region" description="Helical" evidence="10">
    <location>
        <begin position="194"/>
        <end position="215"/>
    </location>
</feature>
<feature type="transmembrane region" description="Helical" evidence="10">
    <location>
        <begin position="285"/>
        <end position="307"/>
    </location>
</feature>
<dbReference type="PIRSF" id="PIRSF006603">
    <property type="entry name" value="DinF"/>
    <property type="match status" value="1"/>
</dbReference>
<evidence type="ECO:0000256" key="2">
    <source>
        <dbReference type="ARBA" id="ARBA00022448"/>
    </source>
</evidence>
<keyword evidence="7" id="KW-0406">Ion transport</keyword>
<evidence type="ECO:0000256" key="1">
    <source>
        <dbReference type="ARBA" id="ARBA00004651"/>
    </source>
</evidence>
<feature type="transmembrane region" description="Helical" evidence="10">
    <location>
        <begin position="235"/>
        <end position="265"/>
    </location>
</feature>
<feature type="transmembrane region" description="Helical" evidence="10">
    <location>
        <begin position="421"/>
        <end position="444"/>
    </location>
</feature>
<dbReference type="InterPro" id="IPR050222">
    <property type="entry name" value="MATE_MdtK"/>
</dbReference>
<keyword evidence="8 10" id="KW-0472">Membrane</keyword>
<keyword evidence="6 10" id="KW-1133">Transmembrane helix</keyword>
<accession>A0A8T3VM92</accession>
<protein>
    <recommendedName>
        <fullName evidence="9">Multidrug-efflux transporter</fullName>
    </recommendedName>
</protein>
<organism evidence="11 12">
    <name type="scientific">Methanobrevibacter millerae</name>
    <dbReference type="NCBI Taxonomy" id="230361"/>
    <lineage>
        <taxon>Archaea</taxon>
        <taxon>Methanobacteriati</taxon>
        <taxon>Methanobacteriota</taxon>
        <taxon>Methanomada group</taxon>
        <taxon>Methanobacteria</taxon>
        <taxon>Methanobacteriales</taxon>
        <taxon>Methanobacteriaceae</taxon>
        <taxon>Methanobrevibacter</taxon>
    </lineage>
</organism>
<dbReference type="GO" id="GO:0042910">
    <property type="term" value="F:xenobiotic transmembrane transporter activity"/>
    <property type="evidence" value="ECO:0007669"/>
    <property type="project" value="InterPro"/>
</dbReference>
<feature type="transmembrane region" description="Helical" evidence="10">
    <location>
        <begin position="395"/>
        <end position="415"/>
    </location>
</feature>
<evidence type="ECO:0000256" key="3">
    <source>
        <dbReference type="ARBA" id="ARBA00022449"/>
    </source>
</evidence>
<dbReference type="Proteomes" id="UP000762703">
    <property type="component" value="Unassembled WGS sequence"/>
</dbReference>
<evidence type="ECO:0000313" key="11">
    <source>
        <dbReference type="EMBL" id="MBE6505324.1"/>
    </source>
</evidence>
<dbReference type="GO" id="GO:0005886">
    <property type="term" value="C:plasma membrane"/>
    <property type="evidence" value="ECO:0007669"/>
    <property type="project" value="UniProtKB-SubCell"/>
</dbReference>
<keyword evidence="3" id="KW-0050">Antiport</keyword>
<dbReference type="InterPro" id="IPR048279">
    <property type="entry name" value="MdtK-like"/>
</dbReference>
<evidence type="ECO:0000256" key="7">
    <source>
        <dbReference type="ARBA" id="ARBA00023065"/>
    </source>
</evidence>
<dbReference type="PANTHER" id="PTHR43298">
    <property type="entry name" value="MULTIDRUG RESISTANCE PROTEIN NORM-RELATED"/>
    <property type="match status" value="1"/>
</dbReference>
<dbReference type="NCBIfam" id="TIGR00797">
    <property type="entry name" value="matE"/>
    <property type="match status" value="1"/>
</dbReference>
<dbReference type="PANTHER" id="PTHR43298:SF2">
    <property type="entry name" value="FMN_FAD EXPORTER YEEO-RELATED"/>
    <property type="match status" value="1"/>
</dbReference>
<dbReference type="AlphaFoldDB" id="A0A8T3VM92"/>
<sequence>MEANDNIESITGNPKKAINKLAIPTIFSLLLMFLNNLIDSFWVSGINADALAALGFITPLYLVMIGIGSGIGAGGNSMISRYVGASRFEDAHNAVIHTIILTFIVSLIILIIGIFFLDDLIILFGAGEVITYCLAYGQIIFLLNIVFLLPNVTSSIFRAEGDVGKATHPLMLTAVLNMILDPIFIFLLNLGIFGAASATIIASLIGYLWMLYWIYIKKDTYFKFKIKYYKRKLKIYKEILVVSLPASFEEIIFALVAIILNYLIITTSGVNEVASFTIAWRFISIAFLPCMAIGMATITVSGIAYGAKNAENFDTTIKYSTMLSLIITLLISVSFFIFAYPLCGAFNYQTGNMELVTRSAEILQILVFYNILIPFGATAAYTYQGVGSGFKSLGLTILRELILSMFFAYLLGITFNMDVFGVYLGAIIGMNIGSLIGFIFILIFNEKFKKEVENTTYPKKVTKDLN</sequence>
<feature type="transmembrane region" description="Helical" evidence="10">
    <location>
        <begin position="94"/>
        <end position="117"/>
    </location>
</feature>
<evidence type="ECO:0000256" key="5">
    <source>
        <dbReference type="ARBA" id="ARBA00022692"/>
    </source>
</evidence>
<reference evidence="11" key="1">
    <citation type="submission" date="2019-04" db="EMBL/GenBank/DDBJ databases">
        <title>Evolution of Biomass-Degrading Anaerobic Consortia Revealed by Metagenomics.</title>
        <authorList>
            <person name="Peng X."/>
        </authorList>
    </citation>
    <scope>NUCLEOTIDE SEQUENCE</scope>
    <source>
        <strain evidence="11">SIG12</strain>
    </source>
</reference>
<comment type="subcellular location">
    <subcellularLocation>
        <location evidence="1">Cell membrane</location>
        <topology evidence="1">Multi-pass membrane protein</topology>
    </subcellularLocation>
</comment>
<keyword evidence="5 10" id="KW-0812">Transmembrane</keyword>